<dbReference type="Gene3D" id="1.10.510.10">
    <property type="entry name" value="Transferase(Phosphotransferase) domain 1"/>
    <property type="match status" value="1"/>
</dbReference>
<proteinExistence type="predicted"/>
<keyword evidence="3" id="KW-1185">Reference proteome</keyword>
<name>A0A397UUR0_9GLOM</name>
<evidence type="ECO:0000313" key="2">
    <source>
        <dbReference type="EMBL" id="RIB13351.1"/>
    </source>
</evidence>
<dbReference type="SUPFAM" id="SSF56112">
    <property type="entry name" value="Protein kinase-like (PK-like)"/>
    <property type="match status" value="1"/>
</dbReference>
<sequence>MTEISMGRRAFDGIPFDTNLQFKIIDGTRPECTHAPEFYIRLAKSCMDHDSDKRPTAMMIANIQQYQKRQQETMTPTTMKSYSIPKTTTPRAATSEQQYR</sequence>
<protein>
    <recommendedName>
        <fullName evidence="4">Serine-threonine/tyrosine-protein kinase catalytic domain-containing protein</fullName>
    </recommendedName>
</protein>
<reference evidence="2 3" key="1">
    <citation type="submission" date="2018-06" db="EMBL/GenBank/DDBJ databases">
        <title>Comparative genomics reveals the genomic features of Rhizophagus irregularis, R. cerebriforme, R. diaphanum and Gigaspora rosea, and their symbiotic lifestyle signature.</title>
        <authorList>
            <person name="Morin E."/>
            <person name="San Clemente H."/>
            <person name="Chen E.C.H."/>
            <person name="De La Providencia I."/>
            <person name="Hainaut M."/>
            <person name="Kuo A."/>
            <person name="Kohler A."/>
            <person name="Murat C."/>
            <person name="Tang N."/>
            <person name="Roy S."/>
            <person name="Loubradou J."/>
            <person name="Henrissat B."/>
            <person name="Grigoriev I.V."/>
            <person name="Corradi N."/>
            <person name="Roux C."/>
            <person name="Martin F.M."/>
        </authorList>
    </citation>
    <scope>NUCLEOTIDE SEQUENCE [LARGE SCALE GENOMIC DNA]</scope>
    <source>
        <strain evidence="2 3">DAOM 194757</strain>
    </source>
</reference>
<comment type="caution">
    <text evidence="2">The sequence shown here is derived from an EMBL/GenBank/DDBJ whole genome shotgun (WGS) entry which is preliminary data.</text>
</comment>
<accession>A0A397UUR0</accession>
<gene>
    <name evidence="2" type="ORF">C2G38_2198092</name>
</gene>
<evidence type="ECO:0008006" key="4">
    <source>
        <dbReference type="Google" id="ProtNLM"/>
    </source>
</evidence>
<dbReference type="InterPro" id="IPR011009">
    <property type="entry name" value="Kinase-like_dom_sf"/>
</dbReference>
<dbReference type="AlphaFoldDB" id="A0A397UUR0"/>
<evidence type="ECO:0000313" key="3">
    <source>
        <dbReference type="Proteomes" id="UP000266673"/>
    </source>
</evidence>
<organism evidence="2 3">
    <name type="scientific">Gigaspora rosea</name>
    <dbReference type="NCBI Taxonomy" id="44941"/>
    <lineage>
        <taxon>Eukaryota</taxon>
        <taxon>Fungi</taxon>
        <taxon>Fungi incertae sedis</taxon>
        <taxon>Mucoromycota</taxon>
        <taxon>Glomeromycotina</taxon>
        <taxon>Glomeromycetes</taxon>
        <taxon>Diversisporales</taxon>
        <taxon>Gigasporaceae</taxon>
        <taxon>Gigaspora</taxon>
    </lineage>
</organism>
<evidence type="ECO:0000256" key="1">
    <source>
        <dbReference type="SAM" id="MobiDB-lite"/>
    </source>
</evidence>
<dbReference type="Proteomes" id="UP000266673">
    <property type="component" value="Unassembled WGS sequence"/>
</dbReference>
<dbReference type="EMBL" id="QKWP01000931">
    <property type="protein sequence ID" value="RIB13351.1"/>
    <property type="molecule type" value="Genomic_DNA"/>
</dbReference>
<feature type="region of interest" description="Disordered" evidence="1">
    <location>
        <begin position="67"/>
        <end position="100"/>
    </location>
</feature>